<dbReference type="EMBL" id="CP121195">
    <property type="protein sequence ID" value="XBH12935.1"/>
    <property type="molecule type" value="Genomic_DNA"/>
</dbReference>
<proteinExistence type="predicted"/>
<gene>
    <name evidence="1" type="ORF">P8936_14720</name>
</gene>
<dbReference type="Pfam" id="PF13707">
    <property type="entry name" value="RloB"/>
    <property type="match status" value="1"/>
</dbReference>
<evidence type="ECO:0000313" key="1">
    <source>
        <dbReference type="EMBL" id="XBH12935.1"/>
    </source>
</evidence>
<sequence>MSLLNRQPRPIPTRDKDPNSLRDDRLFIIACDDTYAPQQYFGFFRLTRVHIHVVPTLDNTSSAEAVLKRLLGYEHEQGDERWMLLDTDHVTQGAHLRGFLRALSDAEDQGIKVALSRPCFELWLLLHHVQEDQVRSLRNAGEVEAALRDALGEYNKTRLKEEQYPRASVAEAVVRAERLDDSVKGGDIPNANTSRVYQLWRSIVSKALPSQLPPELHPLLERNS</sequence>
<reference evidence="1" key="1">
    <citation type="submission" date="2023-03" db="EMBL/GenBank/DDBJ databases">
        <title>Edaphobacter sp.</title>
        <authorList>
            <person name="Huber K.J."/>
            <person name="Papendorf J."/>
            <person name="Pilke C."/>
            <person name="Bunk B."/>
            <person name="Sproeer C."/>
            <person name="Pester M."/>
        </authorList>
    </citation>
    <scope>NUCLEOTIDE SEQUENCE</scope>
    <source>
        <strain evidence="1">DSM 109920</strain>
    </source>
</reference>
<protein>
    <submittedName>
        <fullName evidence="1">RloB family protein</fullName>
    </submittedName>
</protein>
<dbReference type="RefSeq" id="WP_348269593.1">
    <property type="nucleotide sequence ID" value="NZ_CP121195.1"/>
</dbReference>
<organism evidence="1">
    <name type="scientific">Edaphobacter paludis</name>
    <dbReference type="NCBI Taxonomy" id="3035702"/>
    <lineage>
        <taxon>Bacteria</taxon>
        <taxon>Pseudomonadati</taxon>
        <taxon>Acidobacteriota</taxon>
        <taxon>Terriglobia</taxon>
        <taxon>Terriglobales</taxon>
        <taxon>Acidobacteriaceae</taxon>
        <taxon>Edaphobacter</taxon>
    </lineage>
</organism>
<dbReference type="AlphaFoldDB" id="A0AAU7D770"/>
<dbReference type="InterPro" id="IPR025591">
    <property type="entry name" value="RloB"/>
</dbReference>
<accession>A0AAU7D770</accession>
<name>A0AAU7D770_9BACT</name>